<reference evidence="10 11" key="1">
    <citation type="submission" date="2016-11" db="EMBL/GenBank/DDBJ databases">
        <title>The macronuclear genome of Stentor coeruleus: a giant cell with tiny introns.</title>
        <authorList>
            <person name="Slabodnick M."/>
            <person name="Ruby J.G."/>
            <person name="Reiff S.B."/>
            <person name="Swart E.C."/>
            <person name="Gosai S."/>
            <person name="Prabakaran S."/>
            <person name="Witkowska E."/>
            <person name="Larue G.E."/>
            <person name="Fisher S."/>
            <person name="Freeman R.M."/>
            <person name="Gunawardena J."/>
            <person name="Chu W."/>
            <person name="Stover N.A."/>
            <person name="Gregory B.D."/>
            <person name="Nowacki M."/>
            <person name="Derisi J."/>
            <person name="Roy S.W."/>
            <person name="Marshall W.F."/>
            <person name="Sood P."/>
        </authorList>
    </citation>
    <scope>NUCLEOTIDE SEQUENCE [LARGE SCALE GENOMIC DNA]</scope>
    <source>
        <strain evidence="10">WM001</strain>
    </source>
</reference>
<feature type="transmembrane region" description="Helical" evidence="8">
    <location>
        <begin position="372"/>
        <end position="392"/>
    </location>
</feature>
<feature type="repeat" description="ANK" evidence="7">
    <location>
        <begin position="182"/>
        <end position="214"/>
    </location>
</feature>
<dbReference type="InterPro" id="IPR001594">
    <property type="entry name" value="Palmitoyltrfase_DHHC"/>
</dbReference>
<feature type="domain" description="Palmitoyltransferase DHHC" evidence="9">
    <location>
        <begin position="327"/>
        <end position="459"/>
    </location>
</feature>
<keyword evidence="2 8" id="KW-0812">Transmembrane</keyword>
<evidence type="ECO:0000313" key="10">
    <source>
        <dbReference type="EMBL" id="OMJ84325.1"/>
    </source>
</evidence>
<dbReference type="SUPFAM" id="SSF48403">
    <property type="entry name" value="Ankyrin repeat"/>
    <property type="match status" value="1"/>
</dbReference>
<evidence type="ECO:0000256" key="6">
    <source>
        <dbReference type="ARBA" id="ARBA00023136"/>
    </source>
</evidence>
<gene>
    <name evidence="10" type="ORF">SteCoe_14612</name>
</gene>
<dbReference type="PROSITE" id="PS50297">
    <property type="entry name" value="ANK_REP_REGION"/>
    <property type="match status" value="2"/>
</dbReference>
<dbReference type="EMBL" id="MPUH01000273">
    <property type="protein sequence ID" value="OMJ84325.1"/>
    <property type="molecule type" value="Genomic_DNA"/>
</dbReference>
<evidence type="ECO:0000256" key="3">
    <source>
        <dbReference type="ARBA" id="ARBA00022737"/>
    </source>
</evidence>
<dbReference type="InterPro" id="IPR036770">
    <property type="entry name" value="Ankyrin_rpt-contain_sf"/>
</dbReference>
<evidence type="ECO:0000256" key="2">
    <source>
        <dbReference type="ARBA" id="ARBA00022692"/>
    </source>
</evidence>
<dbReference type="OrthoDB" id="163438at2759"/>
<organism evidence="10 11">
    <name type="scientific">Stentor coeruleus</name>
    <dbReference type="NCBI Taxonomy" id="5963"/>
    <lineage>
        <taxon>Eukaryota</taxon>
        <taxon>Sar</taxon>
        <taxon>Alveolata</taxon>
        <taxon>Ciliophora</taxon>
        <taxon>Postciliodesmatophora</taxon>
        <taxon>Heterotrichea</taxon>
        <taxon>Heterotrichida</taxon>
        <taxon>Stentoridae</taxon>
        <taxon>Stentor</taxon>
    </lineage>
</organism>
<dbReference type="PROSITE" id="PS50216">
    <property type="entry name" value="DHHC"/>
    <property type="match status" value="1"/>
</dbReference>
<accession>A0A1R2C5W5</accession>
<dbReference type="GO" id="GO:0019706">
    <property type="term" value="F:protein-cysteine S-palmitoyltransferase activity"/>
    <property type="evidence" value="ECO:0007669"/>
    <property type="project" value="UniProtKB-EC"/>
</dbReference>
<feature type="transmembrane region" description="Helical" evidence="8">
    <location>
        <begin position="291"/>
        <end position="312"/>
    </location>
</feature>
<keyword evidence="5 7" id="KW-0040">ANK repeat</keyword>
<name>A0A1R2C5W5_9CILI</name>
<keyword evidence="11" id="KW-1185">Reference proteome</keyword>
<sequence length="525" mass="60270">MENEENFIKLIYKADIIDLYKFLKDTNIDLFLCKDPKKYTALHIASLNGTYSVFQFLITYVKKNYKDWLTIIQEWANQLTEENFTALHFAAFRGNLKIIKKLLEIGCDPKYKNKQGLTVMHVAAQSNQPLILAYFYDIGLAINEPDSKGGLPLHWAANQGSEICASLLLSWDTSLINNKDNEGRTPLHLATIAGSSRIIKTLLIKGANRNVYDNNSKKPIDIAYDNNQESLVKILKPVSLISELGFRLPLRPPKANYLSVILYITLYGIGSIGIVALTYSGIDNIIRIPYFCILVLSLINFIIVCVKNPGYVHNNPMSISKLYEKYENHLICPDCKIYRPARSRHCQSCDKCVEKFDHHCPWVNNCIGARNLGWFFSFINIMWISIVFKLIICEEILRIKTYEENPINAIIITIPKEMIRPLAVIFGVLCMMFFIPITVLLLIHYQNFCKNMTTNERFSKGWQASSSESIVSYERYNQCFLVNCMEMCFNANERRRASCEVRPADENSVNYEELAKTVEKSSKIE</sequence>
<comment type="subcellular location">
    <subcellularLocation>
        <location evidence="1">Membrane</location>
        <topology evidence="1">Multi-pass membrane protein</topology>
    </subcellularLocation>
</comment>
<dbReference type="PANTHER" id="PTHR24161">
    <property type="entry name" value="ANK_REP_REGION DOMAIN-CONTAINING PROTEIN-RELATED"/>
    <property type="match status" value="1"/>
</dbReference>
<dbReference type="Gene3D" id="1.25.40.20">
    <property type="entry name" value="Ankyrin repeat-containing domain"/>
    <property type="match status" value="3"/>
</dbReference>
<dbReference type="Proteomes" id="UP000187209">
    <property type="component" value="Unassembled WGS sequence"/>
</dbReference>
<keyword evidence="8" id="KW-0012">Acyltransferase</keyword>
<feature type="transmembrane region" description="Helical" evidence="8">
    <location>
        <begin position="257"/>
        <end position="279"/>
    </location>
</feature>
<comment type="catalytic activity">
    <reaction evidence="8">
        <text>L-cysteinyl-[protein] + hexadecanoyl-CoA = S-hexadecanoyl-L-cysteinyl-[protein] + CoA</text>
        <dbReference type="Rhea" id="RHEA:36683"/>
        <dbReference type="Rhea" id="RHEA-COMP:10131"/>
        <dbReference type="Rhea" id="RHEA-COMP:11032"/>
        <dbReference type="ChEBI" id="CHEBI:29950"/>
        <dbReference type="ChEBI" id="CHEBI:57287"/>
        <dbReference type="ChEBI" id="CHEBI:57379"/>
        <dbReference type="ChEBI" id="CHEBI:74151"/>
        <dbReference type="EC" id="2.3.1.225"/>
    </reaction>
</comment>
<protein>
    <recommendedName>
        <fullName evidence="8">Palmitoyltransferase</fullName>
        <ecNumber evidence="8">2.3.1.225</ecNumber>
    </recommendedName>
</protein>
<dbReference type="Pfam" id="PF01529">
    <property type="entry name" value="DHHC"/>
    <property type="match status" value="1"/>
</dbReference>
<comment type="caution">
    <text evidence="10">The sequence shown here is derived from an EMBL/GenBank/DDBJ whole genome shotgun (WGS) entry which is preliminary data.</text>
</comment>
<evidence type="ECO:0000256" key="8">
    <source>
        <dbReference type="RuleBase" id="RU079119"/>
    </source>
</evidence>
<evidence type="ECO:0000256" key="1">
    <source>
        <dbReference type="ARBA" id="ARBA00004141"/>
    </source>
</evidence>
<dbReference type="SMART" id="SM00248">
    <property type="entry name" value="ANK"/>
    <property type="match status" value="5"/>
</dbReference>
<feature type="transmembrane region" description="Helical" evidence="8">
    <location>
        <begin position="422"/>
        <end position="445"/>
    </location>
</feature>
<comment type="domain">
    <text evidence="8">The DHHC domain is required for palmitoyltransferase activity.</text>
</comment>
<dbReference type="PROSITE" id="PS50088">
    <property type="entry name" value="ANK_REPEAT"/>
    <property type="match status" value="2"/>
</dbReference>
<evidence type="ECO:0000256" key="4">
    <source>
        <dbReference type="ARBA" id="ARBA00022989"/>
    </source>
</evidence>
<dbReference type="PANTHER" id="PTHR24161:SF85">
    <property type="entry name" value="PALMITOYLTRANSFERASE HIP14"/>
    <property type="match status" value="1"/>
</dbReference>
<dbReference type="Pfam" id="PF00023">
    <property type="entry name" value="Ank"/>
    <property type="match status" value="1"/>
</dbReference>
<evidence type="ECO:0000256" key="5">
    <source>
        <dbReference type="ARBA" id="ARBA00023043"/>
    </source>
</evidence>
<dbReference type="AlphaFoldDB" id="A0A1R2C5W5"/>
<comment type="similarity">
    <text evidence="8">Belongs to the DHHC palmitoyltransferase family.</text>
</comment>
<proteinExistence type="inferred from homology"/>
<keyword evidence="8" id="KW-0808">Transferase</keyword>
<dbReference type="GO" id="GO:0016020">
    <property type="term" value="C:membrane"/>
    <property type="evidence" value="ECO:0007669"/>
    <property type="project" value="UniProtKB-SubCell"/>
</dbReference>
<feature type="repeat" description="ANK" evidence="7">
    <location>
        <begin position="82"/>
        <end position="114"/>
    </location>
</feature>
<dbReference type="InterPro" id="IPR002110">
    <property type="entry name" value="Ankyrin_rpt"/>
</dbReference>
<evidence type="ECO:0000313" key="11">
    <source>
        <dbReference type="Proteomes" id="UP000187209"/>
    </source>
</evidence>
<dbReference type="EC" id="2.3.1.225" evidence="8"/>
<keyword evidence="4 8" id="KW-1133">Transmembrane helix</keyword>
<keyword evidence="6 8" id="KW-0472">Membrane</keyword>
<keyword evidence="3" id="KW-0677">Repeat</keyword>
<evidence type="ECO:0000259" key="9">
    <source>
        <dbReference type="Pfam" id="PF01529"/>
    </source>
</evidence>
<evidence type="ECO:0000256" key="7">
    <source>
        <dbReference type="PROSITE-ProRule" id="PRU00023"/>
    </source>
</evidence>
<dbReference type="Pfam" id="PF12796">
    <property type="entry name" value="Ank_2"/>
    <property type="match status" value="1"/>
</dbReference>